<dbReference type="Proteomes" id="UP000178820">
    <property type="component" value="Unassembled WGS sequence"/>
</dbReference>
<comment type="caution">
    <text evidence="2">The sequence shown here is derived from an EMBL/GenBank/DDBJ whole genome shotgun (WGS) entry which is preliminary data.</text>
</comment>
<feature type="transmembrane region" description="Helical" evidence="1">
    <location>
        <begin position="36"/>
        <end position="64"/>
    </location>
</feature>
<gene>
    <name evidence="2" type="ORF">A3D44_01210</name>
</gene>
<sequence length="67" mass="7196">MQILIIATAVLGVTLAWVVAIERLQRSRSEATRNVGFFLCVIGCFTMGPLIVGTLLAYGLLILLGMS</sequence>
<dbReference type="EMBL" id="MHOT01000013">
    <property type="protein sequence ID" value="OGZ69292.1"/>
    <property type="molecule type" value="Genomic_DNA"/>
</dbReference>
<name>A0A1G2I387_9BACT</name>
<reference evidence="2 3" key="1">
    <citation type="journal article" date="2016" name="Nat. Commun.">
        <title>Thousands of microbial genomes shed light on interconnected biogeochemical processes in an aquifer system.</title>
        <authorList>
            <person name="Anantharaman K."/>
            <person name="Brown C.T."/>
            <person name="Hug L.A."/>
            <person name="Sharon I."/>
            <person name="Castelle C.J."/>
            <person name="Probst A.J."/>
            <person name="Thomas B.C."/>
            <person name="Singh A."/>
            <person name="Wilkins M.J."/>
            <person name="Karaoz U."/>
            <person name="Brodie E.L."/>
            <person name="Williams K.H."/>
            <person name="Hubbard S.S."/>
            <person name="Banfield J.F."/>
        </authorList>
    </citation>
    <scope>NUCLEOTIDE SEQUENCE [LARGE SCALE GENOMIC DNA]</scope>
</reference>
<evidence type="ECO:0000256" key="1">
    <source>
        <dbReference type="SAM" id="Phobius"/>
    </source>
</evidence>
<keyword evidence="1" id="KW-0812">Transmembrane</keyword>
<accession>A0A1G2I387</accession>
<protein>
    <submittedName>
        <fullName evidence="2">Uncharacterized protein</fullName>
    </submittedName>
</protein>
<proteinExistence type="predicted"/>
<evidence type="ECO:0000313" key="3">
    <source>
        <dbReference type="Proteomes" id="UP000178820"/>
    </source>
</evidence>
<evidence type="ECO:0000313" key="2">
    <source>
        <dbReference type="EMBL" id="OGZ69292.1"/>
    </source>
</evidence>
<keyword evidence="1" id="KW-1133">Transmembrane helix</keyword>
<dbReference type="AlphaFoldDB" id="A0A1G2I387"/>
<organism evidence="2 3">
    <name type="scientific">Candidatus Staskawiczbacteria bacterium RIFCSPHIGHO2_02_FULL_42_22</name>
    <dbReference type="NCBI Taxonomy" id="1802207"/>
    <lineage>
        <taxon>Bacteria</taxon>
        <taxon>Candidatus Staskawicziibacteriota</taxon>
    </lineage>
</organism>
<keyword evidence="1" id="KW-0472">Membrane</keyword>